<evidence type="ECO:0000313" key="9">
    <source>
        <dbReference type="EMBL" id="KAL1586214.1"/>
    </source>
</evidence>
<dbReference type="Pfam" id="PF20684">
    <property type="entry name" value="Fung_rhodopsin"/>
    <property type="match status" value="1"/>
</dbReference>
<dbReference type="GO" id="GO:0016020">
    <property type="term" value="C:membrane"/>
    <property type="evidence" value="ECO:0007669"/>
    <property type="project" value="UniProtKB-SubCell"/>
</dbReference>
<name>A0AB34KMI8_9PEZI</name>
<feature type="transmembrane region" description="Helical" evidence="7">
    <location>
        <begin position="105"/>
        <end position="123"/>
    </location>
</feature>
<feature type="region of interest" description="Disordered" evidence="6">
    <location>
        <begin position="418"/>
        <end position="441"/>
    </location>
</feature>
<feature type="transmembrane region" description="Helical" evidence="7">
    <location>
        <begin position="229"/>
        <end position="248"/>
    </location>
</feature>
<organism evidence="9 10">
    <name type="scientific">Cladosporium halotolerans</name>
    <dbReference type="NCBI Taxonomy" id="1052096"/>
    <lineage>
        <taxon>Eukaryota</taxon>
        <taxon>Fungi</taxon>
        <taxon>Dikarya</taxon>
        <taxon>Ascomycota</taxon>
        <taxon>Pezizomycotina</taxon>
        <taxon>Dothideomycetes</taxon>
        <taxon>Dothideomycetidae</taxon>
        <taxon>Cladosporiales</taxon>
        <taxon>Cladosporiaceae</taxon>
        <taxon>Cladosporium</taxon>
    </lineage>
</organism>
<feature type="domain" description="Rhodopsin" evidence="8">
    <location>
        <begin position="45"/>
        <end position="279"/>
    </location>
</feature>
<keyword evidence="4 7" id="KW-0472">Membrane</keyword>
<dbReference type="PANTHER" id="PTHR33048:SF19">
    <property type="entry name" value="MEMBRANE PROTEIN PTH11-LIKE, PUTATIVE (AFU_ORTHOLOGUE AFUA_1G14080)-RELATED"/>
    <property type="match status" value="1"/>
</dbReference>
<accession>A0AB34KMI8</accession>
<evidence type="ECO:0000256" key="3">
    <source>
        <dbReference type="ARBA" id="ARBA00022989"/>
    </source>
</evidence>
<dbReference type="GeneID" id="96006865"/>
<protein>
    <recommendedName>
        <fullName evidence="8">Rhodopsin domain-containing protein</fullName>
    </recommendedName>
</protein>
<feature type="region of interest" description="Disordered" evidence="6">
    <location>
        <begin position="291"/>
        <end position="316"/>
    </location>
</feature>
<feature type="transmembrane region" description="Helical" evidence="7">
    <location>
        <begin position="191"/>
        <end position="217"/>
    </location>
</feature>
<keyword evidence="2 7" id="KW-0812">Transmembrane</keyword>
<feature type="transmembrane region" description="Helical" evidence="7">
    <location>
        <begin position="30"/>
        <end position="48"/>
    </location>
</feature>
<dbReference type="InterPro" id="IPR052337">
    <property type="entry name" value="SAT4-like"/>
</dbReference>
<evidence type="ECO:0000256" key="6">
    <source>
        <dbReference type="SAM" id="MobiDB-lite"/>
    </source>
</evidence>
<dbReference type="AlphaFoldDB" id="A0AB34KMI8"/>
<evidence type="ECO:0000313" key="10">
    <source>
        <dbReference type="Proteomes" id="UP000803884"/>
    </source>
</evidence>
<dbReference type="EMBL" id="JAAQHG020000015">
    <property type="protein sequence ID" value="KAL1586214.1"/>
    <property type="molecule type" value="Genomic_DNA"/>
</dbReference>
<feature type="transmembrane region" description="Helical" evidence="7">
    <location>
        <begin position="60"/>
        <end position="85"/>
    </location>
</feature>
<feature type="region of interest" description="Disordered" evidence="6">
    <location>
        <begin position="526"/>
        <end position="623"/>
    </location>
</feature>
<keyword evidence="3 7" id="KW-1133">Transmembrane helix</keyword>
<dbReference type="RefSeq" id="XP_069229319.1">
    <property type="nucleotide sequence ID" value="XM_069374027.1"/>
</dbReference>
<evidence type="ECO:0000259" key="8">
    <source>
        <dbReference type="Pfam" id="PF20684"/>
    </source>
</evidence>
<feature type="compositionally biased region" description="Polar residues" evidence="6">
    <location>
        <begin position="427"/>
        <end position="441"/>
    </location>
</feature>
<dbReference type="Proteomes" id="UP000803884">
    <property type="component" value="Unassembled WGS sequence"/>
</dbReference>
<dbReference type="InterPro" id="IPR049326">
    <property type="entry name" value="Rhodopsin_dom_fungi"/>
</dbReference>
<evidence type="ECO:0000256" key="4">
    <source>
        <dbReference type="ARBA" id="ARBA00023136"/>
    </source>
</evidence>
<feature type="compositionally biased region" description="Acidic residues" evidence="6">
    <location>
        <begin position="552"/>
        <end position="561"/>
    </location>
</feature>
<evidence type="ECO:0000256" key="5">
    <source>
        <dbReference type="ARBA" id="ARBA00038359"/>
    </source>
</evidence>
<evidence type="ECO:0000256" key="7">
    <source>
        <dbReference type="SAM" id="Phobius"/>
    </source>
</evidence>
<sequence>MLATLHERAVWSSTPPAPRTRLQDWPTVLYSWWATCFAAVIIITRLCGRKVRSNKLFREDWIMFLSLIPLFARMGLIHVVLIYGTNNVATVGIDYTEEEIRHRQLGSKMVLAARIFYAIFIWMSKWTVSEFLKRITIHLWRSSYEFTLHCIRIFLLATLIGVVIATLAECQPFDHYWQVVPDPGPSCRQNYAQLLTMGTADIITDILLVAFPIPIVLRSGQNWKRKLQTTALFSTSVALIIITGMRMPEVISNLGRQQYRTVWASSEILASAIVSNFVIIGSFIRDKGTKKNKYKSSSVSDSIERTSTRRPTIHAQPLGSDEDLFRFLGYRMPEHLQLDSDNLPRPAPPALPVMSSPFAEKNKRVDTPRQEPVEGSDGDISPTHQSKDNIPLPSPSPSTTTNAKKNVSFFDVGGLLETGSVGPPSPSMSHSRSATLVSSGTSHTIATDFAHSMPTPPQSRRGSRAFLSDMGANLSPTTSRGETSFSANGAMRRTSLPGSRLRSGAPTGVLGPMLERQETQLSLQDAGGLLSSSPSNSSAPSPQMGNGRPPEADDDDEDDGIEGGRRAGARRLQDLGTFLAADRRPDVGSATLPRGGGTQSPSNQQHGGYESMDIQDAGGLLGK</sequence>
<comment type="subcellular location">
    <subcellularLocation>
        <location evidence="1">Membrane</location>
        <topology evidence="1">Multi-pass membrane protein</topology>
    </subcellularLocation>
</comment>
<evidence type="ECO:0000256" key="2">
    <source>
        <dbReference type="ARBA" id="ARBA00022692"/>
    </source>
</evidence>
<feature type="compositionally biased region" description="Polar residues" evidence="6">
    <location>
        <begin position="474"/>
        <end position="487"/>
    </location>
</feature>
<feature type="region of interest" description="Disordered" evidence="6">
    <location>
        <begin position="338"/>
        <end position="404"/>
    </location>
</feature>
<proteinExistence type="inferred from homology"/>
<feature type="compositionally biased region" description="Low complexity" evidence="6">
    <location>
        <begin position="531"/>
        <end position="542"/>
    </location>
</feature>
<feature type="transmembrane region" description="Helical" evidence="7">
    <location>
        <begin position="144"/>
        <end position="168"/>
    </location>
</feature>
<comment type="similarity">
    <text evidence="5">Belongs to the SAT4 family.</text>
</comment>
<comment type="caution">
    <text evidence="9">The sequence shown here is derived from an EMBL/GenBank/DDBJ whole genome shotgun (WGS) entry which is preliminary data.</text>
</comment>
<feature type="transmembrane region" description="Helical" evidence="7">
    <location>
        <begin position="268"/>
        <end position="285"/>
    </location>
</feature>
<dbReference type="PANTHER" id="PTHR33048">
    <property type="entry name" value="PTH11-LIKE INTEGRAL MEMBRANE PROTEIN (AFU_ORTHOLOGUE AFUA_5G11245)"/>
    <property type="match status" value="1"/>
</dbReference>
<evidence type="ECO:0000256" key="1">
    <source>
        <dbReference type="ARBA" id="ARBA00004141"/>
    </source>
</evidence>
<keyword evidence="10" id="KW-1185">Reference proteome</keyword>
<reference evidence="9 10" key="1">
    <citation type="journal article" date="2020" name="Microbiol. Resour. Announc.">
        <title>Draft Genome Sequence of a Cladosporium Species Isolated from the Mesophotic Ascidian Didemnum maculosum.</title>
        <authorList>
            <person name="Gioti A."/>
            <person name="Siaperas R."/>
            <person name="Nikolaivits E."/>
            <person name="Le Goff G."/>
            <person name="Ouazzani J."/>
            <person name="Kotoulas G."/>
            <person name="Topakas E."/>
        </authorList>
    </citation>
    <scope>NUCLEOTIDE SEQUENCE [LARGE SCALE GENOMIC DNA]</scope>
    <source>
        <strain evidence="9 10">TM138-S3</strain>
    </source>
</reference>
<gene>
    <name evidence="9" type="ORF">WHR41_05422</name>
</gene>
<feature type="compositionally biased region" description="Basic and acidic residues" evidence="6">
    <location>
        <begin position="360"/>
        <end position="372"/>
    </location>
</feature>
<feature type="region of interest" description="Disordered" evidence="6">
    <location>
        <begin position="469"/>
        <end position="510"/>
    </location>
</feature>